<gene>
    <name evidence="2" type="ORF">SAMN05421791_101180</name>
</gene>
<organism evidence="2 3">
    <name type="scientific">Facklamia miroungae</name>
    <dbReference type="NCBI Taxonomy" id="120956"/>
    <lineage>
        <taxon>Bacteria</taxon>
        <taxon>Bacillati</taxon>
        <taxon>Bacillota</taxon>
        <taxon>Bacilli</taxon>
        <taxon>Lactobacillales</taxon>
        <taxon>Aerococcaceae</taxon>
        <taxon>Facklamia</taxon>
    </lineage>
</organism>
<dbReference type="InterPro" id="IPR006674">
    <property type="entry name" value="HD_domain"/>
</dbReference>
<feature type="domain" description="HD/PDEase" evidence="1">
    <location>
        <begin position="18"/>
        <end position="135"/>
    </location>
</feature>
<accession>A0A1G7PA95</accession>
<reference evidence="2 3" key="1">
    <citation type="submission" date="2016-10" db="EMBL/GenBank/DDBJ databases">
        <authorList>
            <person name="de Groot N.N."/>
        </authorList>
    </citation>
    <scope>NUCLEOTIDE SEQUENCE [LARGE SCALE GENOMIC DNA]</scope>
    <source>
        <strain evidence="2 3">ATCC BAA-466</strain>
    </source>
</reference>
<dbReference type="OrthoDB" id="9797344at2"/>
<keyword evidence="3" id="KW-1185">Reference proteome</keyword>
<dbReference type="RefSeq" id="WP_090288885.1">
    <property type="nucleotide sequence ID" value="NZ_FNCK01000001.1"/>
</dbReference>
<dbReference type="STRING" id="120956.SAMN05421791_101180"/>
<dbReference type="SUPFAM" id="SSF109604">
    <property type="entry name" value="HD-domain/PDEase-like"/>
    <property type="match status" value="1"/>
</dbReference>
<dbReference type="SMART" id="SM00471">
    <property type="entry name" value="HDc"/>
    <property type="match status" value="1"/>
</dbReference>
<dbReference type="PANTHER" id="PTHR33594">
    <property type="entry name" value="SUPERFAMILY HYDROLASE, PUTATIVE (AFU_ORTHOLOGUE AFUA_1G03035)-RELATED"/>
    <property type="match status" value="1"/>
</dbReference>
<dbReference type="EMBL" id="FNCK01000001">
    <property type="protein sequence ID" value="SDF83235.1"/>
    <property type="molecule type" value="Genomic_DNA"/>
</dbReference>
<name>A0A1G7PA95_9LACT</name>
<sequence>MDIQKIKYLSKRYLSNEKSGHDWLHIQRVVSNCQKIMQEVSEPINHQIVLAAAYVHDLIDDKLQVEHRLSIKELRGHLLNAEMTPNEIEEVLQIISKLSFASNLSSRQALSLEGQIVQDADRLDAIGAIGIARTFYYGGSHGHSLYTFNQEDRNIHNSSTKEIYRQTTDVRQHFDDKLLLLKDLMNTQAGRSLAEERHQLMLTFLKAFDQETQIVD</sequence>
<dbReference type="Gene3D" id="1.10.472.50">
    <property type="entry name" value="HD-domain/PDEase-like"/>
    <property type="match status" value="1"/>
</dbReference>
<evidence type="ECO:0000313" key="2">
    <source>
        <dbReference type="EMBL" id="SDF83235.1"/>
    </source>
</evidence>
<dbReference type="Pfam" id="PF01966">
    <property type="entry name" value="HD"/>
    <property type="match status" value="1"/>
</dbReference>
<dbReference type="Gene3D" id="1.20.58.1910">
    <property type="match status" value="1"/>
</dbReference>
<proteinExistence type="predicted"/>
<evidence type="ECO:0000313" key="3">
    <source>
        <dbReference type="Proteomes" id="UP000199708"/>
    </source>
</evidence>
<dbReference type="InterPro" id="IPR003607">
    <property type="entry name" value="HD/PDEase_dom"/>
</dbReference>
<evidence type="ECO:0000259" key="1">
    <source>
        <dbReference type="SMART" id="SM00471"/>
    </source>
</evidence>
<protein>
    <recommendedName>
        <fullName evidence="1">HD/PDEase domain-containing protein</fullName>
    </recommendedName>
</protein>
<dbReference type="PANTHER" id="PTHR33594:SF1">
    <property type="entry name" value="HD_PDEASE DOMAIN-CONTAINING PROTEIN"/>
    <property type="match status" value="1"/>
</dbReference>
<dbReference type="AlphaFoldDB" id="A0A1G7PA95"/>
<dbReference type="Proteomes" id="UP000199708">
    <property type="component" value="Unassembled WGS sequence"/>
</dbReference>